<dbReference type="CDD" id="cd22353">
    <property type="entry name" value="RecC_C-like"/>
    <property type="match status" value="1"/>
</dbReference>
<keyword evidence="8" id="KW-0238">DNA-binding</keyword>
<dbReference type="GO" id="GO:0004386">
    <property type="term" value="F:helicase activity"/>
    <property type="evidence" value="ECO:0007669"/>
    <property type="project" value="UniProtKB-KW"/>
</dbReference>
<dbReference type="Pfam" id="PF04257">
    <property type="entry name" value="Exonuc_V_gamma"/>
    <property type="match status" value="1"/>
</dbReference>
<proteinExistence type="inferred from homology"/>
<dbReference type="GO" id="GO:0006281">
    <property type="term" value="P:DNA repair"/>
    <property type="evidence" value="ECO:0007669"/>
    <property type="project" value="UniProtKB-KW"/>
</dbReference>
<dbReference type="GO" id="GO:0008854">
    <property type="term" value="F:exodeoxyribonuclease V activity"/>
    <property type="evidence" value="ECO:0007669"/>
    <property type="project" value="InterPro"/>
</dbReference>
<dbReference type="AlphaFoldDB" id="A0A0C1QPF9"/>
<keyword evidence="12" id="KW-1185">Reference proteome</keyword>
<evidence type="ECO:0000256" key="6">
    <source>
        <dbReference type="ARBA" id="ARBA00022839"/>
    </source>
</evidence>
<evidence type="ECO:0000256" key="2">
    <source>
        <dbReference type="ARBA" id="ARBA00022741"/>
    </source>
</evidence>
<evidence type="ECO:0000256" key="8">
    <source>
        <dbReference type="ARBA" id="ARBA00023125"/>
    </source>
</evidence>
<dbReference type="InterPro" id="IPR013986">
    <property type="entry name" value="DExx_box_DNA_helicase_dom_sf"/>
</dbReference>
<dbReference type="Pfam" id="PF17946">
    <property type="entry name" value="RecC_C"/>
    <property type="match status" value="1"/>
</dbReference>
<dbReference type="Proteomes" id="UP000031433">
    <property type="component" value="Unassembled WGS sequence"/>
</dbReference>
<dbReference type="PANTHER" id="PTHR30591:SF1">
    <property type="entry name" value="RECBCD ENZYME SUBUNIT RECC"/>
    <property type="match status" value="1"/>
</dbReference>
<keyword evidence="3" id="KW-0227">DNA damage</keyword>
<protein>
    <submittedName>
        <fullName evidence="11">Exodeoxyribonuclease V subunit gamma</fullName>
    </submittedName>
</protein>
<evidence type="ECO:0000256" key="3">
    <source>
        <dbReference type="ARBA" id="ARBA00022763"/>
    </source>
</evidence>
<reference evidence="11 12" key="1">
    <citation type="submission" date="2015-01" db="EMBL/GenBank/DDBJ databases">
        <title>Genome sequence of the anaerobic bacterium Geobacter soli GSS01, a dissimilatory Fe(III) reducer from soil.</title>
        <authorList>
            <person name="Yang G."/>
            <person name="Zhou S."/>
        </authorList>
    </citation>
    <scope>NUCLEOTIDE SEQUENCE [LARGE SCALE GENOMIC DNA]</scope>
    <source>
        <strain evidence="11 12">GSS01</strain>
    </source>
</reference>
<dbReference type="InterPro" id="IPR011335">
    <property type="entry name" value="Restrct_endonuc-II-like"/>
</dbReference>
<dbReference type="InterPro" id="IPR027417">
    <property type="entry name" value="P-loop_NTPase"/>
</dbReference>
<evidence type="ECO:0000256" key="7">
    <source>
        <dbReference type="ARBA" id="ARBA00022840"/>
    </source>
</evidence>
<evidence type="ECO:0000313" key="12">
    <source>
        <dbReference type="Proteomes" id="UP000031433"/>
    </source>
</evidence>
<gene>
    <name evidence="11" type="ORF">SE37_07395</name>
</gene>
<dbReference type="HAMAP" id="MF_01486">
    <property type="entry name" value="RecC"/>
    <property type="match status" value="1"/>
</dbReference>
<keyword evidence="6" id="KW-0269">Exonuclease</keyword>
<dbReference type="RefSeq" id="WP_039645065.1">
    <property type="nucleotide sequence ID" value="NZ_JXBL01000001.1"/>
</dbReference>
<dbReference type="Gene3D" id="3.40.50.10930">
    <property type="match status" value="1"/>
</dbReference>
<dbReference type="InterPro" id="IPR041500">
    <property type="entry name" value="RecC_C"/>
</dbReference>
<dbReference type="SUPFAM" id="SSF52980">
    <property type="entry name" value="Restriction endonuclease-like"/>
    <property type="match status" value="1"/>
</dbReference>
<dbReference type="EMBL" id="JXBL01000001">
    <property type="protein sequence ID" value="KIE42467.1"/>
    <property type="molecule type" value="Genomic_DNA"/>
</dbReference>
<keyword evidence="2" id="KW-0547">Nucleotide-binding</keyword>
<dbReference type="InterPro" id="IPR006697">
    <property type="entry name" value="RecC"/>
</dbReference>
<organism evidence="11 12">
    <name type="scientific">Geobacter soli</name>
    <dbReference type="NCBI Taxonomy" id="1510391"/>
    <lineage>
        <taxon>Bacteria</taxon>
        <taxon>Pseudomonadati</taxon>
        <taxon>Thermodesulfobacteriota</taxon>
        <taxon>Desulfuromonadia</taxon>
        <taxon>Geobacterales</taxon>
        <taxon>Geobacteraceae</taxon>
        <taxon>Geobacter</taxon>
    </lineage>
</organism>
<dbReference type="GO" id="GO:0009338">
    <property type="term" value="C:exodeoxyribonuclease V complex"/>
    <property type="evidence" value="ECO:0007669"/>
    <property type="project" value="InterPro"/>
</dbReference>
<name>A0A0C1QPF9_9BACT</name>
<dbReference type="Gene3D" id="1.10.10.990">
    <property type="match status" value="1"/>
</dbReference>
<keyword evidence="1" id="KW-0540">Nuclease</keyword>
<keyword evidence="7" id="KW-0067">ATP-binding</keyword>
<evidence type="ECO:0000313" key="11">
    <source>
        <dbReference type="EMBL" id="KIE42467.1"/>
    </source>
</evidence>
<comment type="caution">
    <text evidence="11">The sequence shown here is derived from an EMBL/GenBank/DDBJ whole genome shotgun (WGS) entry which is preliminary data.</text>
</comment>
<evidence type="ECO:0000259" key="10">
    <source>
        <dbReference type="Pfam" id="PF17946"/>
    </source>
</evidence>
<evidence type="ECO:0000256" key="5">
    <source>
        <dbReference type="ARBA" id="ARBA00022806"/>
    </source>
</evidence>
<dbReference type="NCBIfam" id="TIGR01450">
    <property type="entry name" value="recC"/>
    <property type="match status" value="1"/>
</dbReference>
<sequence>MSLTIYTSNRMEALVEQLCAVVEPPLSSPFVPETIVVQSRGMERWLAMELAKRLGIWANGSYPFPNAFVWSLFRAALPHLPDQSPFDPAILTWRIMDLLPRLLPEPAFGQLRGYLAGEDRELRLYQLAARIADTFDQYTVFRGDLLTAWETGRDQQWQARLWRALTADSPGTHRGAVRDAFLKQLAGGRLPAGVCPERVSVFGISYLPPFHLEIFTSLARLCPVNLFVLSPCREYWGDIVSPGARARMTPERRQQAVEGHPLLASLGKPGRDFSSLILACDDLSGGERDLYAEAPGETLLAAVQNGILTLDEADGTPRLVRVDPGDRSIGIHSCHGPMREAEVLHDVLLAMFEELPDLTPRDIIVMTPDIETYAPYVAAVFGGGQDQQRRRIPFSIADRSIRCAGGAADTFLAILDLPLGRFPVTDVLDILETGAVHRRFGIDEAGLEQIRSWVEATRIRWGMDENERRAAGLPAYRENSWQAGLDRLLLGVAMPDEEGAMFGGILPHDAMEGDGPVLLGRFIRFVEALDRVRRDLVRPRSLEGWTATLRGILADFFNPDDATAFERAALGRIVDGLGELGAGSGFTDEVGRSVIRAWLGERLDKPEQGLGFMTGGVTFCAMLPMRSIPFRVICLLGVNDDSFPRRDRAAGFDLMTADRRPGDRSLREEDRYLFLEAILSARERLVISYTGQSVRDNAELPPSVLVSEFLDYLGSRFTDGTDRFPASLVTRHRLQPFSPAYFSGTGGLFSYAAEECRALSRRGRDDAPRPFLEHPLASPASALADETEILPLAQLISFFEHPVRYLMRHRLGIRLEESRSPLEGREPFALDSLDAFLLEQEILDHILAGGDPADLLPVARARGGLPPARQGELAFAGLTARVRDLADRVRLATSSLPPFEPVTVDLRVGERRLVGELGSLWPAGLIRWRCARLSGRDHIRLWIEHLVLNALAGPATGAASRLLAADGELALRPVADPLAHLEALVSYYRQGSREPLRFFPRSSLAFARTGEMAAARTAWEGDFYPEGDDPYHALCFGTADPLDDAFRETSVAILTPLLAHREDER</sequence>
<feature type="domain" description="RecC C-terminal" evidence="10">
    <location>
        <begin position="790"/>
        <end position="1010"/>
    </location>
</feature>
<dbReference type="GO" id="GO:0006310">
    <property type="term" value="P:DNA recombination"/>
    <property type="evidence" value="ECO:0007669"/>
    <property type="project" value="TreeGrafter"/>
</dbReference>
<accession>A0A0C1QPF9</accession>
<keyword evidence="4" id="KW-0378">Hydrolase</keyword>
<dbReference type="Gene3D" id="3.40.50.300">
    <property type="entry name" value="P-loop containing nucleotide triphosphate hydrolases"/>
    <property type="match status" value="2"/>
</dbReference>
<dbReference type="GO" id="GO:0003677">
    <property type="term" value="F:DNA binding"/>
    <property type="evidence" value="ECO:0007669"/>
    <property type="project" value="UniProtKB-KW"/>
</dbReference>
<dbReference type="SUPFAM" id="SSF52540">
    <property type="entry name" value="P-loop containing nucleoside triphosphate hydrolases"/>
    <property type="match status" value="2"/>
</dbReference>
<evidence type="ECO:0000256" key="9">
    <source>
        <dbReference type="ARBA" id="ARBA00023204"/>
    </source>
</evidence>
<dbReference type="PANTHER" id="PTHR30591">
    <property type="entry name" value="RECBCD ENZYME SUBUNIT RECC"/>
    <property type="match status" value="1"/>
</dbReference>
<dbReference type="PIRSF" id="PIRSF000980">
    <property type="entry name" value="RecC"/>
    <property type="match status" value="1"/>
</dbReference>
<evidence type="ECO:0000256" key="4">
    <source>
        <dbReference type="ARBA" id="ARBA00022801"/>
    </source>
</evidence>
<evidence type="ECO:0000256" key="1">
    <source>
        <dbReference type="ARBA" id="ARBA00022722"/>
    </source>
</evidence>
<dbReference type="Gene3D" id="1.10.10.160">
    <property type="match status" value="1"/>
</dbReference>
<keyword evidence="5" id="KW-0347">Helicase</keyword>
<keyword evidence="9" id="KW-0234">DNA repair</keyword>
<dbReference type="GO" id="GO:0005524">
    <property type="term" value="F:ATP binding"/>
    <property type="evidence" value="ECO:0007669"/>
    <property type="project" value="UniProtKB-KW"/>
</dbReference>